<dbReference type="EMBL" id="GBXM01076608">
    <property type="protein sequence ID" value="JAH31969.1"/>
    <property type="molecule type" value="Transcribed_RNA"/>
</dbReference>
<organism evidence="1">
    <name type="scientific">Anguilla anguilla</name>
    <name type="common">European freshwater eel</name>
    <name type="synonym">Muraena anguilla</name>
    <dbReference type="NCBI Taxonomy" id="7936"/>
    <lineage>
        <taxon>Eukaryota</taxon>
        <taxon>Metazoa</taxon>
        <taxon>Chordata</taxon>
        <taxon>Craniata</taxon>
        <taxon>Vertebrata</taxon>
        <taxon>Euteleostomi</taxon>
        <taxon>Actinopterygii</taxon>
        <taxon>Neopterygii</taxon>
        <taxon>Teleostei</taxon>
        <taxon>Anguilliformes</taxon>
        <taxon>Anguillidae</taxon>
        <taxon>Anguilla</taxon>
    </lineage>
</organism>
<sequence length="18" mass="1899">MVSCPVLSSEGGHRKAQL</sequence>
<reference evidence="1" key="2">
    <citation type="journal article" date="2015" name="Fish Shellfish Immunol.">
        <title>Early steps in the European eel (Anguilla anguilla)-Vibrio vulnificus interaction in the gills: Role of the RtxA13 toxin.</title>
        <authorList>
            <person name="Callol A."/>
            <person name="Pajuelo D."/>
            <person name="Ebbesson L."/>
            <person name="Teles M."/>
            <person name="MacKenzie S."/>
            <person name="Amaro C."/>
        </authorList>
    </citation>
    <scope>NUCLEOTIDE SEQUENCE</scope>
</reference>
<proteinExistence type="predicted"/>
<name>A0A0E9RS62_ANGAN</name>
<evidence type="ECO:0000313" key="1">
    <source>
        <dbReference type="EMBL" id="JAH31969.1"/>
    </source>
</evidence>
<dbReference type="AlphaFoldDB" id="A0A0E9RS62"/>
<protein>
    <submittedName>
        <fullName evidence="1">Uncharacterized protein</fullName>
    </submittedName>
</protein>
<accession>A0A0E9RS62</accession>
<reference evidence="1" key="1">
    <citation type="submission" date="2014-11" db="EMBL/GenBank/DDBJ databases">
        <authorList>
            <person name="Amaro Gonzalez C."/>
        </authorList>
    </citation>
    <scope>NUCLEOTIDE SEQUENCE</scope>
</reference>